<dbReference type="Proteomes" id="UP000520814">
    <property type="component" value="Unassembled WGS sequence"/>
</dbReference>
<comment type="caution">
    <text evidence="11">The sequence shown here is derived from an EMBL/GenBank/DDBJ whole genome shotgun (WGS) entry which is preliminary data.</text>
</comment>
<dbReference type="Gene3D" id="2.40.50.140">
    <property type="entry name" value="Nucleic acid-binding proteins"/>
    <property type="match status" value="1"/>
</dbReference>
<evidence type="ECO:0000313" key="12">
    <source>
        <dbReference type="Proteomes" id="UP000520814"/>
    </source>
</evidence>
<dbReference type="InterPro" id="IPR014722">
    <property type="entry name" value="Rib_uL2_dom2"/>
</dbReference>
<dbReference type="InterPro" id="IPR012340">
    <property type="entry name" value="NA-bd_OB-fold"/>
</dbReference>
<name>A0A7W9SQN3_ARMRO</name>
<dbReference type="SUPFAM" id="SSF50249">
    <property type="entry name" value="Nucleic acid-binding proteins"/>
    <property type="match status" value="1"/>
</dbReference>
<dbReference type="GO" id="GO:0015934">
    <property type="term" value="C:large ribosomal subunit"/>
    <property type="evidence" value="ECO:0007669"/>
    <property type="project" value="InterPro"/>
</dbReference>
<evidence type="ECO:0000259" key="10">
    <source>
        <dbReference type="SMART" id="SM01383"/>
    </source>
</evidence>
<evidence type="ECO:0000256" key="8">
    <source>
        <dbReference type="SAM" id="MobiDB-lite"/>
    </source>
</evidence>
<dbReference type="FunFam" id="2.30.30.30:FF:000001">
    <property type="entry name" value="50S ribosomal protein L2"/>
    <property type="match status" value="1"/>
</dbReference>
<accession>A0A7W9SQN3</accession>
<evidence type="ECO:0000313" key="11">
    <source>
        <dbReference type="EMBL" id="MBB6051041.1"/>
    </source>
</evidence>
<dbReference type="GO" id="GO:0016740">
    <property type="term" value="F:transferase activity"/>
    <property type="evidence" value="ECO:0007669"/>
    <property type="project" value="InterPro"/>
</dbReference>
<dbReference type="Pfam" id="PF00181">
    <property type="entry name" value="Ribosomal_L2_N"/>
    <property type="match status" value="1"/>
</dbReference>
<keyword evidence="2 7" id="KW-0699">rRNA-binding</keyword>
<evidence type="ECO:0000256" key="5">
    <source>
        <dbReference type="ARBA" id="ARBA00023274"/>
    </source>
</evidence>
<keyword evidence="12" id="KW-1185">Reference proteome</keyword>
<dbReference type="InterPro" id="IPR022669">
    <property type="entry name" value="Ribosomal_uL2_C"/>
</dbReference>
<dbReference type="InterPro" id="IPR002171">
    <property type="entry name" value="Ribosomal_uL2"/>
</dbReference>
<dbReference type="Pfam" id="PF03947">
    <property type="entry name" value="Ribosomal_L2_C"/>
    <property type="match status" value="1"/>
</dbReference>
<evidence type="ECO:0000256" key="7">
    <source>
        <dbReference type="HAMAP-Rule" id="MF_01320"/>
    </source>
</evidence>
<sequence>MAIRRFKPITPGRRFMAISDYSEITKSKPEKSLVEPLKKKAGRNNTGKMTIRNHGGGNKRMYRIIDFKRNKDGVAATVAAIEYDPNRTSRIALLQYEDGTKTYILAPVGITVGDAIASGPTADIKPGNALPISNIPVGTLIHNIELHPGKGGQMARSAGAYAQLMAKEGKYATLRLPSSEMRRVLLTCRATIGQVGNLEHENESLGKAGKNRWKGRKPHVRGVTMNPREHPHGGGEGKSPVGRKKGPVSATGVPAIGFKTRRNKSTNKFIVKRRTK</sequence>
<dbReference type="Gene3D" id="2.30.30.30">
    <property type="match status" value="1"/>
</dbReference>
<dbReference type="HAMAP" id="MF_01320_B">
    <property type="entry name" value="Ribosomal_uL2_B"/>
    <property type="match status" value="1"/>
</dbReference>
<dbReference type="InterPro" id="IPR022671">
    <property type="entry name" value="Ribosomal_uL2_CS"/>
</dbReference>
<dbReference type="InterPro" id="IPR005880">
    <property type="entry name" value="Ribosomal_uL2_bac/org-type"/>
</dbReference>
<keyword evidence="5 7" id="KW-0687">Ribonucleoprotein</keyword>
<dbReference type="SMART" id="SM01383">
    <property type="entry name" value="Ribosomal_L2"/>
    <property type="match status" value="1"/>
</dbReference>
<comment type="similarity">
    <text evidence="1 7">Belongs to the universal ribosomal protein uL2 family.</text>
</comment>
<comment type="subunit">
    <text evidence="7">Part of the 50S ribosomal subunit. Forms a bridge to the 30S subunit in the 70S ribosome.</text>
</comment>
<keyword evidence="3 7" id="KW-0694">RNA-binding</keyword>
<feature type="compositionally biased region" description="Basic residues" evidence="8">
    <location>
        <begin position="209"/>
        <end position="220"/>
    </location>
</feature>
<dbReference type="PROSITE" id="PS00467">
    <property type="entry name" value="RIBOSOMAL_L2"/>
    <property type="match status" value="1"/>
</dbReference>
<proteinExistence type="inferred from homology"/>
<dbReference type="InterPro" id="IPR014726">
    <property type="entry name" value="Ribosomal_uL2_dom3"/>
</dbReference>
<dbReference type="FunFam" id="4.10.950.10:FF:000001">
    <property type="entry name" value="50S ribosomal protein L2"/>
    <property type="match status" value="1"/>
</dbReference>
<evidence type="ECO:0000256" key="1">
    <source>
        <dbReference type="ARBA" id="ARBA00005636"/>
    </source>
</evidence>
<dbReference type="Gene3D" id="4.10.950.10">
    <property type="entry name" value="Ribosomal protein L2, domain 3"/>
    <property type="match status" value="1"/>
</dbReference>
<dbReference type="SMART" id="SM01382">
    <property type="entry name" value="Ribosomal_L2_C"/>
    <property type="match status" value="1"/>
</dbReference>
<feature type="domain" description="Large ribosomal subunit protein uL2 C-terminal" evidence="9">
    <location>
        <begin position="124"/>
        <end position="254"/>
    </location>
</feature>
<evidence type="ECO:0000256" key="6">
    <source>
        <dbReference type="ARBA" id="ARBA00035242"/>
    </source>
</evidence>
<dbReference type="FunFam" id="2.40.50.140:FF:000003">
    <property type="entry name" value="50S ribosomal protein L2"/>
    <property type="match status" value="1"/>
</dbReference>
<keyword evidence="4 7" id="KW-0689">Ribosomal protein</keyword>
<dbReference type="PANTHER" id="PTHR13691">
    <property type="entry name" value="RIBOSOMAL PROTEIN L2"/>
    <property type="match status" value="1"/>
</dbReference>
<dbReference type="EMBL" id="JACHGW010000002">
    <property type="protein sequence ID" value="MBB6051041.1"/>
    <property type="molecule type" value="Genomic_DNA"/>
</dbReference>
<dbReference type="GO" id="GO:0002181">
    <property type="term" value="P:cytoplasmic translation"/>
    <property type="evidence" value="ECO:0007669"/>
    <property type="project" value="TreeGrafter"/>
</dbReference>
<feature type="domain" description="Large ribosomal subunit protein uL2 RNA-binding" evidence="10">
    <location>
        <begin position="42"/>
        <end position="118"/>
    </location>
</feature>
<dbReference type="AlphaFoldDB" id="A0A7W9SQN3"/>
<organism evidence="11 12">
    <name type="scientific">Armatimonas rosea</name>
    <dbReference type="NCBI Taxonomy" id="685828"/>
    <lineage>
        <taxon>Bacteria</taxon>
        <taxon>Bacillati</taxon>
        <taxon>Armatimonadota</taxon>
        <taxon>Armatimonadia</taxon>
        <taxon>Armatimonadales</taxon>
        <taxon>Armatimonadaceae</taxon>
        <taxon>Armatimonas</taxon>
    </lineage>
</organism>
<dbReference type="InterPro" id="IPR008991">
    <property type="entry name" value="Translation_prot_SH3-like_sf"/>
</dbReference>
<dbReference type="PIRSF" id="PIRSF002158">
    <property type="entry name" value="Ribosomal_L2"/>
    <property type="match status" value="1"/>
</dbReference>
<evidence type="ECO:0000259" key="9">
    <source>
        <dbReference type="SMART" id="SM01382"/>
    </source>
</evidence>
<dbReference type="SUPFAM" id="SSF50104">
    <property type="entry name" value="Translation proteins SH3-like domain"/>
    <property type="match status" value="1"/>
</dbReference>
<gene>
    <name evidence="7" type="primary">rplB</name>
    <name evidence="11" type="ORF">HNQ39_002832</name>
</gene>
<feature type="region of interest" description="Disordered" evidence="8">
    <location>
        <begin position="201"/>
        <end position="276"/>
    </location>
</feature>
<feature type="compositionally biased region" description="Basic residues" evidence="8">
    <location>
        <begin position="259"/>
        <end position="276"/>
    </location>
</feature>
<comment type="function">
    <text evidence="7">One of the primary rRNA binding proteins. Required for association of the 30S and 50S subunits to form the 70S ribosome, for tRNA binding and peptide bond formation. It has been suggested to have peptidyltransferase activity; this is somewhat controversial. Makes several contacts with the 16S rRNA in the 70S ribosome.</text>
</comment>
<protein>
    <recommendedName>
        <fullName evidence="6 7">Large ribosomal subunit protein uL2</fullName>
    </recommendedName>
</protein>
<dbReference type="RefSeq" id="WP_184197108.1">
    <property type="nucleotide sequence ID" value="NZ_JACHGW010000002.1"/>
</dbReference>
<dbReference type="PANTHER" id="PTHR13691:SF5">
    <property type="entry name" value="LARGE RIBOSOMAL SUBUNIT PROTEIN UL2M"/>
    <property type="match status" value="1"/>
</dbReference>
<evidence type="ECO:0000256" key="4">
    <source>
        <dbReference type="ARBA" id="ARBA00022980"/>
    </source>
</evidence>
<evidence type="ECO:0000256" key="3">
    <source>
        <dbReference type="ARBA" id="ARBA00022884"/>
    </source>
</evidence>
<dbReference type="InterPro" id="IPR022666">
    <property type="entry name" value="Ribosomal_uL2_RNA-bd_dom"/>
</dbReference>
<evidence type="ECO:0000256" key="2">
    <source>
        <dbReference type="ARBA" id="ARBA00022730"/>
    </source>
</evidence>
<dbReference type="NCBIfam" id="TIGR01171">
    <property type="entry name" value="rplB_bact"/>
    <property type="match status" value="1"/>
</dbReference>
<reference evidence="11 12" key="1">
    <citation type="submission" date="2020-08" db="EMBL/GenBank/DDBJ databases">
        <title>Genomic Encyclopedia of Type Strains, Phase IV (KMG-IV): sequencing the most valuable type-strain genomes for metagenomic binning, comparative biology and taxonomic classification.</title>
        <authorList>
            <person name="Goeker M."/>
        </authorList>
    </citation>
    <scope>NUCLEOTIDE SEQUENCE [LARGE SCALE GENOMIC DNA]</scope>
    <source>
        <strain evidence="11 12">DSM 23562</strain>
    </source>
</reference>
<dbReference type="GO" id="GO:0003735">
    <property type="term" value="F:structural constituent of ribosome"/>
    <property type="evidence" value="ECO:0007669"/>
    <property type="project" value="InterPro"/>
</dbReference>
<dbReference type="GO" id="GO:0019843">
    <property type="term" value="F:rRNA binding"/>
    <property type="evidence" value="ECO:0007669"/>
    <property type="project" value="UniProtKB-UniRule"/>
</dbReference>